<name>A0A8H4QWJ6_9AGAR</name>
<dbReference type="GO" id="GO:0000244">
    <property type="term" value="P:spliceosomal tri-snRNP complex assembly"/>
    <property type="evidence" value="ECO:0007669"/>
    <property type="project" value="TreeGrafter"/>
</dbReference>
<protein>
    <recommendedName>
        <fullName evidence="6">PRP1 splicing factor N-terminal domain-containing protein</fullName>
    </recommendedName>
</protein>
<evidence type="ECO:0000256" key="2">
    <source>
        <dbReference type="ARBA" id="ARBA00022737"/>
    </source>
</evidence>
<dbReference type="InterPro" id="IPR045075">
    <property type="entry name" value="Syf1-like"/>
</dbReference>
<dbReference type="GO" id="GO:0046540">
    <property type="term" value="C:U4/U6 x U5 tri-snRNP complex"/>
    <property type="evidence" value="ECO:0007669"/>
    <property type="project" value="TreeGrafter"/>
</dbReference>
<keyword evidence="4" id="KW-0175">Coiled coil</keyword>
<dbReference type="Proteomes" id="UP000521872">
    <property type="component" value="Unassembled WGS sequence"/>
</dbReference>
<evidence type="ECO:0000256" key="3">
    <source>
        <dbReference type="ARBA" id="ARBA00023242"/>
    </source>
</evidence>
<dbReference type="AlphaFoldDB" id="A0A8H4QWJ6"/>
<dbReference type="InterPro" id="IPR011990">
    <property type="entry name" value="TPR-like_helical_dom_sf"/>
</dbReference>
<dbReference type="Pfam" id="PF06424">
    <property type="entry name" value="PRP1_N"/>
    <property type="match status" value="1"/>
</dbReference>
<comment type="caution">
    <text evidence="7">The sequence shown here is derived from an EMBL/GenBank/DDBJ whole genome shotgun (WGS) entry which is preliminary data.</text>
</comment>
<dbReference type="InterPro" id="IPR010491">
    <property type="entry name" value="PRP1_N"/>
</dbReference>
<dbReference type="EMBL" id="JAACJL010000021">
    <property type="protein sequence ID" value="KAF4617995.1"/>
    <property type="molecule type" value="Genomic_DNA"/>
</dbReference>
<dbReference type="InterPro" id="IPR003107">
    <property type="entry name" value="HAT"/>
</dbReference>
<evidence type="ECO:0000259" key="6">
    <source>
        <dbReference type="Pfam" id="PF06424"/>
    </source>
</evidence>
<evidence type="ECO:0000313" key="7">
    <source>
        <dbReference type="EMBL" id="KAF4617995.1"/>
    </source>
</evidence>
<dbReference type="GO" id="GO:0071013">
    <property type="term" value="C:catalytic step 2 spliceosome"/>
    <property type="evidence" value="ECO:0007669"/>
    <property type="project" value="TreeGrafter"/>
</dbReference>
<keyword evidence="2" id="KW-0677">Repeat</keyword>
<feature type="domain" description="PRP1 splicing factor N-terminal" evidence="6">
    <location>
        <begin position="13"/>
        <end position="86"/>
    </location>
</feature>
<evidence type="ECO:0000256" key="1">
    <source>
        <dbReference type="ARBA" id="ARBA00004123"/>
    </source>
</evidence>
<dbReference type="SMART" id="SM00386">
    <property type="entry name" value="HAT"/>
    <property type="match status" value="3"/>
</dbReference>
<dbReference type="PANTHER" id="PTHR11246">
    <property type="entry name" value="PRE-MRNA SPLICING FACTOR"/>
    <property type="match status" value="1"/>
</dbReference>
<dbReference type="SUPFAM" id="SSF48452">
    <property type="entry name" value="TPR-like"/>
    <property type="match status" value="1"/>
</dbReference>
<gene>
    <name evidence="7" type="ORF">D9613_012962</name>
</gene>
<accession>A0A8H4QWJ6</accession>
<dbReference type="PANTHER" id="PTHR11246:SF1">
    <property type="entry name" value="PRE-MRNA-PROCESSING FACTOR 6"/>
    <property type="match status" value="1"/>
</dbReference>
<feature type="region of interest" description="Disordered" evidence="5">
    <location>
        <begin position="1"/>
        <end position="30"/>
    </location>
</feature>
<dbReference type="Gene3D" id="1.25.40.10">
    <property type="entry name" value="Tetratricopeptide repeat domain"/>
    <property type="match status" value="2"/>
</dbReference>
<reference evidence="7 8" key="1">
    <citation type="submission" date="2019-12" db="EMBL/GenBank/DDBJ databases">
        <authorList>
            <person name="Floudas D."/>
            <person name="Bentzer J."/>
            <person name="Ahren D."/>
            <person name="Johansson T."/>
            <person name="Persson P."/>
            <person name="Tunlid A."/>
        </authorList>
    </citation>
    <scope>NUCLEOTIDE SEQUENCE [LARGE SCALE GENOMIC DNA]</scope>
    <source>
        <strain evidence="7 8">CBS 102.39</strain>
    </source>
</reference>
<evidence type="ECO:0000256" key="5">
    <source>
        <dbReference type="SAM" id="MobiDB-lite"/>
    </source>
</evidence>
<feature type="coiled-coil region" evidence="4">
    <location>
        <begin position="53"/>
        <end position="86"/>
    </location>
</feature>
<keyword evidence="8" id="KW-1185">Reference proteome</keyword>
<organism evidence="7 8">
    <name type="scientific">Agrocybe pediades</name>
    <dbReference type="NCBI Taxonomy" id="84607"/>
    <lineage>
        <taxon>Eukaryota</taxon>
        <taxon>Fungi</taxon>
        <taxon>Dikarya</taxon>
        <taxon>Basidiomycota</taxon>
        <taxon>Agaricomycotina</taxon>
        <taxon>Agaricomycetes</taxon>
        <taxon>Agaricomycetidae</taxon>
        <taxon>Agaricales</taxon>
        <taxon>Agaricineae</taxon>
        <taxon>Strophariaceae</taxon>
        <taxon>Agrocybe</taxon>
    </lineage>
</organism>
<sequence length="361" mass="40020">MLSVDEDEQETVEDDVPDDADMGMGGMGGMDIEKMMAQMGEADEEAEKIYQAVDEAMDLRRRARREAQEQAELAKLRAQRPKIQQQNKTEFENALDERQQLASGFGSSLDNGALTNFVEIGQAPDKILSPKLDQISGTQSTLNGTSTSVDPKGYLTSLDSVGIKSSAEIGDIKRARMLFDSLVKLNPKYAPGWIAAACLEEHAGTMVAARKIIKQGCEHCPKSEDVWLEAARSHNKEDGKIVLANAVQHVGQSVKIWLAAADLEHDLKAKKRVLRKELLREEDRLDTWVSDVETVEAKGRVAVARAILAFALKAYPDKRSLWRRVAELENAHGMSLENLWTNDDNFVLICPTQNSMAGREL</sequence>
<evidence type="ECO:0000256" key="4">
    <source>
        <dbReference type="SAM" id="Coils"/>
    </source>
</evidence>
<evidence type="ECO:0000313" key="8">
    <source>
        <dbReference type="Proteomes" id="UP000521872"/>
    </source>
</evidence>
<proteinExistence type="predicted"/>
<comment type="subcellular location">
    <subcellularLocation>
        <location evidence="1">Nucleus</location>
    </subcellularLocation>
</comment>
<keyword evidence="3" id="KW-0539">Nucleus</keyword>
<feature type="compositionally biased region" description="Acidic residues" evidence="5">
    <location>
        <begin position="1"/>
        <end position="21"/>
    </location>
</feature>